<feature type="domain" description="HTH marR-type" evidence="6">
    <location>
        <begin position="16"/>
        <end position="56"/>
    </location>
</feature>
<gene>
    <name evidence="7" type="ORF">JL106_01535</name>
</gene>
<keyword evidence="8" id="KW-1185">Reference proteome</keyword>
<protein>
    <submittedName>
        <fullName evidence="7">MarR family transcriptional regulator</fullName>
    </submittedName>
</protein>
<dbReference type="InterPro" id="IPR036388">
    <property type="entry name" value="WH-like_DNA-bd_sf"/>
</dbReference>
<dbReference type="RefSeq" id="WP_205258919.1">
    <property type="nucleotide sequence ID" value="NZ_JAERWK010000003.1"/>
</dbReference>
<dbReference type="SUPFAM" id="SSF46785">
    <property type="entry name" value="Winged helix' DNA-binding domain"/>
    <property type="match status" value="1"/>
</dbReference>
<evidence type="ECO:0000259" key="5">
    <source>
        <dbReference type="Pfam" id="PF04198"/>
    </source>
</evidence>
<dbReference type="SUPFAM" id="SSF100950">
    <property type="entry name" value="NagB/RpiA/CoA transferase-like"/>
    <property type="match status" value="1"/>
</dbReference>
<dbReference type="PANTHER" id="PTHR34294">
    <property type="entry name" value="TRANSCRIPTIONAL REGULATOR-RELATED"/>
    <property type="match status" value="1"/>
</dbReference>
<keyword evidence="3" id="KW-0238">DNA-binding</keyword>
<dbReference type="Gene3D" id="1.10.10.10">
    <property type="entry name" value="Winged helix-like DNA-binding domain superfamily/Winged helix DNA-binding domain"/>
    <property type="match status" value="1"/>
</dbReference>
<dbReference type="InterPro" id="IPR000835">
    <property type="entry name" value="HTH_MarR-typ"/>
</dbReference>
<dbReference type="InterPro" id="IPR051054">
    <property type="entry name" value="SorC_transcr_regulators"/>
</dbReference>
<comment type="similarity">
    <text evidence="1">Belongs to the SorC transcriptional regulatory family.</text>
</comment>
<dbReference type="Gene3D" id="3.40.50.1360">
    <property type="match status" value="1"/>
</dbReference>
<dbReference type="EMBL" id="JAERWK010000003">
    <property type="protein sequence ID" value="MBM9465959.1"/>
    <property type="molecule type" value="Genomic_DNA"/>
</dbReference>
<evidence type="ECO:0000313" key="8">
    <source>
        <dbReference type="Proteomes" id="UP000663792"/>
    </source>
</evidence>
<dbReference type="Proteomes" id="UP000663792">
    <property type="component" value="Unassembled WGS sequence"/>
</dbReference>
<dbReference type="InterPro" id="IPR007324">
    <property type="entry name" value="Sugar-bd_dom_put"/>
</dbReference>
<evidence type="ECO:0000256" key="1">
    <source>
        <dbReference type="ARBA" id="ARBA00010466"/>
    </source>
</evidence>
<dbReference type="Pfam" id="PF04198">
    <property type="entry name" value="Sugar-bind"/>
    <property type="match status" value="1"/>
</dbReference>
<dbReference type="InterPro" id="IPR037171">
    <property type="entry name" value="NagB/RpiA_transferase-like"/>
</dbReference>
<name>A0A938YD25_9ACTN</name>
<dbReference type="Pfam" id="PF12802">
    <property type="entry name" value="MarR_2"/>
    <property type="match status" value="1"/>
</dbReference>
<sequence length="325" mass="35486">MVRAQAPGAQRTIATVAWLYHTRGLRQSAIAERMNISQSRVSRLLDQAVELGIVRTTVVLPVGEQSALERELESVYELRSAHVHDIGDVPDESQLVRELGQLLALQLQSTPLDAEVIGFTSWSRTLQETVRHLQPMRSSGTRYVVEMLGDLGPPALQHAAAQNTQQLASLTGAEPMFLRLPGVLPSRQVRETLLAHDGHARQALAKLDDIDLALTGFGSGDIVPPLRAGDNFFTDDQVAEVKERGAVGEVILRYLDADGVPVSSELDELVVGATLRQLRRAPRRLGVGGGPSKYRSVRAALRGGWINVLVTDSVTAQWLLDHRDS</sequence>
<organism evidence="7 8">
    <name type="scientific">Nakamurella leprariae</name>
    <dbReference type="NCBI Taxonomy" id="2803911"/>
    <lineage>
        <taxon>Bacteria</taxon>
        <taxon>Bacillati</taxon>
        <taxon>Actinomycetota</taxon>
        <taxon>Actinomycetes</taxon>
        <taxon>Nakamurellales</taxon>
        <taxon>Nakamurellaceae</taxon>
        <taxon>Nakamurella</taxon>
    </lineage>
</organism>
<dbReference type="AlphaFoldDB" id="A0A938YD25"/>
<evidence type="ECO:0000259" key="6">
    <source>
        <dbReference type="Pfam" id="PF12802"/>
    </source>
</evidence>
<dbReference type="GO" id="GO:0003700">
    <property type="term" value="F:DNA-binding transcription factor activity"/>
    <property type="evidence" value="ECO:0007669"/>
    <property type="project" value="InterPro"/>
</dbReference>
<evidence type="ECO:0000256" key="4">
    <source>
        <dbReference type="ARBA" id="ARBA00023163"/>
    </source>
</evidence>
<feature type="domain" description="Sugar-binding" evidence="5">
    <location>
        <begin position="63"/>
        <end position="320"/>
    </location>
</feature>
<comment type="caution">
    <text evidence="7">The sequence shown here is derived from an EMBL/GenBank/DDBJ whole genome shotgun (WGS) entry which is preliminary data.</text>
</comment>
<dbReference type="GO" id="GO:0003677">
    <property type="term" value="F:DNA binding"/>
    <property type="evidence" value="ECO:0007669"/>
    <property type="project" value="UniProtKB-KW"/>
</dbReference>
<dbReference type="GO" id="GO:0030246">
    <property type="term" value="F:carbohydrate binding"/>
    <property type="evidence" value="ECO:0007669"/>
    <property type="project" value="InterPro"/>
</dbReference>
<dbReference type="InterPro" id="IPR036390">
    <property type="entry name" value="WH_DNA-bd_sf"/>
</dbReference>
<evidence type="ECO:0000256" key="2">
    <source>
        <dbReference type="ARBA" id="ARBA00023015"/>
    </source>
</evidence>
<keyword evidence="4" id="KW-0804">Transcription</keyword>
<keyword evidence="2" id="KW-0805">Transcription regulation</keyword>
<evidence type="ECO:0000256" key="3">
    <source>
        <dbReference type="ARBA" id="ARBA00023125"/>
    </source>
</evidence>
<accession>A0A938YD25</accession>
<evidence type="ECO:0000313" key="7">
    <source>
        <dbReference type="EMBL" id="MBM9465959.1"/>
    </source>
</evidence>
<reference evidence="7" key="1">
    <citation type="submission" date="2021-01" db="EMBL/GenBank/DDBJ databases">
        <title>YIM 132084 draft genome.</title>
        <authorList>
            <person name="An D."/>
        </authorList>
    </citation>
    <scope>NUCLEOTIDE SEQUENCE</scope>
    <source>
        <strain evidence="7">YIM 132084</strain>
    </source>
</reference>
<proteinExistence type="inferred from homology"/>
<dbReference type="PANTHER" id="PTHR34294:SF1">
    <property type="entry name" value="TRANSCRIPTIONAL REGULATOR LSRR"/>
    <property type="match status" value="1"/>
</dbReference>